<dbReference type="CDD" id="cd05379">
    <property type="entry name" value="CAP_bacterial"/>
    <property type="match status" value="1"/>
</dbReference>
<feature type="region of interest" description="Disordered" evidence="1">
    <location>
        <begin position="1"/>
        <end position="38"/>
    </location>
</feature>
<feature type="compositionally biased region" description="Low complexity" evidence="1">
    <location>
        <begin position="120"/>
        <end position="137"/>
    </location>
</feature>
<dbReference type="KEGG" id="snw:BBN63_08790"/>
<dbReference type="InterPro" id="IPR035940">
    <property type="entry name" value="CAP_sf"/>
</dbReference>
<feature type="compositionally biased region" description="Low complexity" evidence="1">
    <location>
        <begin position="155"/>
        <end position="164"/>
    </location>
</feature>
<evidence type="ECO:0000313" key="3">
    <source>
        <dbReference type="EMBL" id="AQU66334.1"/>
    </source>
</evidence>
<dbReference type="PANTHER" id="PTHR31157:SF1">
    <property type="entry name" value="SCP DOMAIN-CONTAINING PROTEIN"/>
    <property type="match status" value="1"/>
</dbReference>
<gene>
    <name evidence="3" type="ORF">BBN63_08790</name>
</gene>
<protein>
    <submittedName>
        <fullName evidence="3">SCP-like extracellular</fullName>
    </submittedName>
</protein>
<feature type="region of interest" description="Disordered" evidence="1">
    <location>
        <begin position="70"/>
        <end position="186"/>
    </location>
</feature>
<dbReference type="InterPro" id="IPR014044">
    <property type="entry name" value="CAP_dom"/>
</dbReference>
<reference evidence="3 4" key="1">
    <citation type="submission" date="2016-11" db="EMBL/GenBank/DDBJ databases">
        <title>Complete genome sequence of Streptomyces niveus SCSIO 3406.</title>
        <authorList>
            <person name="Zhu Q."/>
            <person name="Cheng W."/>
            <person name="Song Y."/>
            <person name="Li Q."/>
            <person name="Ju J."/>
        </authorList>
    </citation>
    <scope>NUCLEOTIDE SEQUENCE [LARGE SCALE GENOMIC DNA]</scope>
    <source>
        <strain evidence="3 4">SCSIO 3406</strain>
    </source>
</reference>
<dbReference type="OrthoDB" id="68195at2"/>
<feature type="compositionally biased region" description="Basic and acidic residues" evidence="1">
    <location>
        <begin position="138"/>
        <end position="151"/>
    </location>
</feature>
<accession>A0A1U9QPY7</accession>
<dbReference type="Gene3D" id="3.40.33.10">
    <property type="entry name" value="CAP"/>
    <property type="match status" value="1"/>
</dbReference>
<feature type="compositionally biased region" description="Basic residues" evidence="1">
    <location>
        <begin position="22"/>
        <end position="34"/>
    </location>
</feature>
<evidence type="ECO:0000256" key="1">
    <source>
        <dbReference type="SAM" id="MobiDB-lite"/>
    </source>
</evidence>
<feature type="compositionally biased region" description="Low complexity" evidence="1">
    <location>
        <begin position="92"/>
        <end position="107"/>
    </location>
</feature>
<dbReference type="AlphaFoldDB" id="A0A1U9QPY7"/>
<dbReference type="Pfam" id="PF00188">
    <property type="entry name" value="CAP"/>
    <property type="match status" value="1"/>
</dbReference>
<dbReference type="SUPFAM" id="SSF55797">
    <property type="entry name" value="PR-1-like"/>
    <property type="match status" value="1"/>
</dbReference>
<dbReference type="RefSeq" id="WP_078074863.1">
    <property type="nucleotide sequence ID" value="NZ_CP018047.1"/>
</dbReference>
<sequence>MGRHSRSAGAPAAEDHAAGAAGRHRGRGRGRKRGIGGPVRTGLLGASAAMAMGAVAVASGLLPGGEQYTVGGGNLPGEQVRTAGAPELQQQGGSTAEPTGEATTPPSRNEDRPSTPPESAPSTPDKPSASPSASKPVKTPESDPTRSRSQETSDSPSSRAPAPAKTTDRATPPQTPRPSVSAPSTAEAEVLALVNEERAKAGCQPLRADKALNDLADAFSKDMADRGFFDHTDPDGDTPWDRADQAGVTNLGGENIARGQADAQAVMASWMASEGHRENILNCDYKTIGIGAHFAGGGPWWTQDFGF</sequence>
<organism evidence="3 4">
    <name type="scientific">Streptomyces niveus</name>
    <name type="common">Streptomyces spheroides</name>
    <dbReference type="NCBI Taxonomy" id="193462"/>
    <lineage>
        <taxon>Bacteria</taxon>
        <taxon>Bacillati</taxon>
        <taxon>Actinomycetota</taxon>
        <taxon>Actinomycetes</taxon>
        <taxon>Kitasatosporales</taxon>
        <taxon>Streptomycetaceae</taxon>
        <taxon>Streptomyces</taxon>
    </lineage>
</organism>
<dbReference type="Proteomes" id="UP000189677">
    <property type="component" value="Chromosome"/>
</dbReference>
<evidence type="ECO:0000313" key="4">
    <source>
        <dbReference type="Proteomes" id="UP000189677"/>
    </source>
</evidence>
<dbReference type="EMBL" id="CP018047">
    <property type="protein sequence ID" value="AQU66334.1"/>
    <property type="molecule type" value="Genomic_DNA"/>
</dbReference>
<dbReference type="PANTHER" id="PTHR31157">
    <property type="entry name" value="SCP DOMAIN-CONTAINING PROTEIN"/>
    <property type="match status" value="1"/>
</dbReference>
<proteinExistence type="predicted"/>
<keyword evidence="4" id="KW-1185">Reference proteome</keyword>
<name>A0A1U9QPY7_STRNV</name>
<evidence type="ECO:0000259" key="2">
    <source>
        <dbReference type="Pfam" id="PF00188"/>
    </source>
</evidence>
<feature type="domain" description="SCP" evidence="2">
    <location>
        <begin position="191"/>
        <end position="305"/>
    </location>
</feature>